<proteinExistence type="predicted"/>
<evidence type="ECO:0000256" key="1">
    <source>
        <dbReference type="SAM" id="SignalP"/>
    </source>
</evidence>
<protein>
    <submittedName>
        <fullName evidence="2">Sugar ABC transporter substrate-binding protein</fullName>
    </submittedName>
</protein>
<dbReference type="Proteomes" id="UP001321498">
    <property type="component" value="Chromosome"/>
</dbReference>
<reference evidence="3" key="1">
    <citation type="journal article" date="2019" name="Int. J. Syst. Evol. Microbiol.">
        <title>The Global Catalogue of Microorganisms (GCM) 10K type strain sequencing project: providing services to taxonomists for standard genome sequencing and annotation.</title>
        <authorList>
            <consortium name="The Broad Institute Genomics Platform"/>
            <consortium name="The Broad Institute Genome Sequencing Center for Infectious Disease"/>
            <person name="Wu L."/>
            <person name="Ma J."/>
        </authorList>
    </citation>
    <scope>NUCLEOTIDE SEQUENCE [LARGE SCALE GENOMIC DNA]</scope>
    <source>
        <strain evidence="3">NBRC 108725</strain>
    </source>
</reference>
<dbReference type="InterPro" id="IPR006059">
    <property type="entry name" value="SBP"/>
</dbReference>
<evidence type="ECO:0000313" key="2">
    <source>
        <dbReference type="EMBL" id="BDZ45152.1"/>
    </source>
</evidence>
<keyword evidence="3" id="KW-1185">Reference proteome</keyword>
<dbReference type="InterPro" id="IPR050490">
    <property type="entry name" value="Bact_solute-bd_prot1"/>
</dbReference>
<evidence type="ECO:0000313" key="3">
    <source>
        <dbReference type="Proteomes" id="UP001321498"/>
    </source>
</evidence>
<feature type="signal peptide" evidence="1">
    <location>
        <begin position="1"/>
        <end position="24"/>
    </location>
</feature>
<accession>A0ABN6XMV3</accession>
<dbReference type="Pfam" id="PF01547">
    <property type="entry name" value="SBP_bac_1"/>
    <property type="match status" value="1"/>
</dbReference>
<organism evidence="2 3">
    <name type="scientific">Naasia aerilata</name>
    <dbReference type="NCBI Taxonomy" id="1162966"/>
    <lineage>
        <taxon>Bacteria</taxon>
        <taxon>Bacillati</taxon>
        <taxon>Actinomycetota</taxon>
        <taxon>Actinomycetes</taxon>
        <taxon>Micrococcales</taxon>
        <taxon>Microbacteriaceae</taxon>
        <taxon>Naasia</taxon>
    </lineage>
</organism>
<feature type="chain" id="PRO_5046727015" evidence="1">
    <location>
        <begin position="25"/>
        <end position="433"/>
    </location>
</feature>
<dbReference type="SUPFAM" id="SSF53850">
    <property type="entry name" value="Periplasmic binding protein-like II"/>
    <property type="match status" value="1"/>
</dbReference>
<dbReference type="PROSITE" id="PS51257">
    <property type="entry name" value="PROKAR_LIPOPROTEIN"/>
    <property type="match status" value="1"/>
</dbReference>
<dbReference type="PANTHER" id="PTHR43649">
    <property type="entry name" value="ARABINOSE-BINDING PROTEIN-RELATED"/>
    <property type="match status" value="1"/>
</dbReference>
<gene>
    <name evidence="2" type="ORF">GCM10025866_10610</name>
</gene>
<dbReference type="EMBL" id="AP027731">
    <property type="protein sequence ID" value="BDZ45152.1"/>
    <property type="molecule type" value="Genomic_DNA"/>
</dbReference>
<sequence length="433" mass="45711">MKKNAFAVLGITAAVALLAGCNSAVPAGGSGSGSGSGTEIEILSNFTSDVTRGKVLDELIKQFNSEHKGDYTVVSKAQPDWPTLQQQIRSSISAGSAPDVFLYNYNPTDLSREKSGALMDWSSALEDDADWKARFKQDNLDALTIDGQLIGIPGDQAPTLFYYNKDLFKKAGIDAFPATWDEYLADAQKLKDSGVGAISLMTADDSWHTMNAFSYLATAEGGADVYAPGSDLDNPAIVKAADYTKRLLALSTPDAVGGNYAASSSNFLNGQSASIIDGPWLISSIQSTVKDACSIGVAAAPTFDNGEIDPGYTVTDSLNVWGAAKQTDKKKEAAVVAWMKFFTSNDSAVKMAVEGEYPMAVQTELSDADKEKASCQMAEVLDISNAAPAAIVQMARGITTDAQAQLPSLLESLALGQTTPEQFATKLQAANAQ</sequence>
<dbReference type="RefSeq" id="WP_286278548.1">
    <property type="nucleotide sequence ID" value="NZ_AP027731.1"/>
</dbReference>
<dbReference type="PANTHER" id="PTHR43649:SF12">
    <property type="entry name" value="DIACETYLCHITOBIOSE BINDING PROTEIN DASA"/>
    <property type="match status" value="1"/>
</dbReference>
<dbReference type="Gene3D" id="3.40.190.10">
    <property type="entry name" value="Periplasmic binding protein-like II"/>
    <property type="match status" value="2"/>
</dbReference>
<keyword evidence="1" id="KW-0732">Signal</keyword>
<name>A0ABN6XMV3_9MICO</name>